<sequence length="129" mass="14495">MSSIDAWPPWVAIIATGGWGLLGVVSIAYSLYLKCRYLDAMMNALKNSRYIYLWGPAWRGRGWFGGCVLIISIAGMVVWPRAYIRMGDVSPADIENFPPYLKRLLMIKVTMTIISFTGMIVAALLVKFR</sequence>
<organism evidence="2 3">
    <name type="scientific">Pseudomonas canavaninivorans</name>
    <dbReference type="NCBI Taxonomy" id="2842348"/>
    <lineage>
        <taxon>Bacteria</taxon>
        <taxon>Pseudomonadati</taxon>
        <taxon>Pseudomonadota</taxon>
        <taxon>Gammaproteobacteria</taxon>
        <taxon>Pseudomonadales</taxon>
        <taxon>Pseudomonadaceae</taxon>
        <taxon>Pseudomonas</taxon>
    </lineage>
</organism>
<keyword evidence="1" id="KW-0812">Transmembrane</keyword>
<keyword evidence="1" id="KW-1133">Transmembrane helix</keyword>
<dbReference type="RefSeq" id="WP_217860936.1">
    <property type="nucleotide sequence ID" value="NZ_CP077080.1"/>
</dbReference>
<name>A0ABX8QF52_PSECO</name>
<evidence type="ECO:0000313" key="3">
    <source>
        <dbReference type="Proteomes" id="UP000824066"/>
    </source>
</evidence>
<accession>A0ABX8QF52</accession>
<dbReference type="EMBL" id="CP077080">
    <property type="protein sequence ID" value="QXI53765.1"/>
    <property type="molecule type" value="Genomic_DNA"/>
</dbReference>
<feature type="transmembrane region" description="Helical" evidence="1">
    <location>
        <begin position="12"/>
        <end position="32"/>
    </location>
</feature>
<gene>
    <name evidence="2" type="ORF">KSS97_02060</name>
</gene>
<feature type="transmembrane region" description="Helical" evidence="1">
    <location>
        <begin position="104"/>
        <end position="126"/>
    </location>
</feature>
<evidence type="ECO:0000313" key="2">
    <source>
        <dbReference type="EMBL" id="QXI53765.1"/>
    </source>
</evidence>
<protein>
    <submittedName>
        <fullName evidence="2">Uncharacterized protein</fullName>
    </submittedName>
</protein>
<reference evidence="2 3" key="1">
    <citation type="journal article" date="2021" name="Microorganisms">
        <title>The Ever-Expanding Pseudomonas Genus: Description of 43 New Species and Partition of the Pseudomonas putida Group.</title>
        <authorList>
            <person name="Girard L."/>
            <person name="Lood C."/>
            <person name="Hofte M."/>
            <person name="Vandamme P."/>
            <person name="Rokni-Zadeh H."/>
            <person name="van Noort V."/>
            <person name="Lavigne R."/>
            <person name="De Mot R."/>
        </authorList>
    </citation>
    <scope>NUCLEOTIDE SEQUENCE [LARGE SCALE GENOMIC DNA]</scope>
    <source>
        <strain evidence="2 3">SWRI17</strain>
    </source>
</reference>
<proteinExistence type="predicted"/>
<dbReference type="Proteomes" id="UP000824066">
    <property type="component" value="Chromosome"/>
</dbReference>
<keyword evidence="3" id="KW-1185">Reference proteome</keyword>
<keyword evidence="1" id="KW-0472">Membrane</keyword>
<feature type="transmembrane region" description="Helical" evidence="1">
    <location>
        <begin position="63"/>
        <end position="84"/>
    </location>
</feature>
<evidence type="ECO:0000256" key="1">
    <source>
        <dbReference type="SAM" id="Phobius"/>
    </source>
</evidence>